<keyword evidence="7" id="KW-0631">Potassium channel</keyword>
<evidence type="ECO:0000256" key="7">
    <source>
        <dbReference type="ARBA" id="ARBA00022826"/>
    </source>
</evidence>
<evidence type="ECO:0000256" key="2">
    <source>
        <dbReference type="ARBA" id="ARBA00022448"/>
    </source>
</evidence>
<evidence type="ECO:0000256" key="5">
    <source>
        <dbReference type="ARBA" id="ARBA00022692"/>
    </source>
</evidence>
<keyword evidence="10" id="KW-0851">Voltage-gated channel</keyword>
<feature type="transmembrane region" description="Helical" evidence="17">
    <location>
        <begin position="107"/>
        <end position="123"/>
    </location>
</feature>
<comment type="subcellular location">
    <subcellularLocation>
        <location evidence="1">Cell membrane</location>
        <topology evidence="1">Multi-pass membrane protein</topology>
    </subcellularLocation>
</comment>
<dbReference type="Pfam" id="PF21014">
    <property type="entry name" value="Slowpoke_C"/>
    <property type="match status" value="1"/>
</dbReference>
<dbReference type="InterPro" id="IPR003929">
    <property type="entry name" value="K_chnl_BK_asu"/>
</dbReference>
<keyword evidence="4" id="KW-0633">Potassium transport</keyword>
<dbReference type="SUPFAM" id="SSF51735">
    <property type="entry name" value="NAD(P)-binding Rossmann-fold domains"/>
    <property type="match status" value="1"/>
</dbReference>
<gene>
    <name evidence="20" type="ORF">EDS130_LOCUS30639</name>
    <name evidence="19" type="ORF">XAT740_LOCUS20368</name>
</gene>
<dbReference type="EMBL" id="CAJNOR010001420">
    <property type="protein sequence ID" value="CAF1140015.1"/>
    <property type="molecule type" value="Genomic_DNA"/>
</dbReference>
<dbReference type="InterPro" id="IPR027359">
    <property type="entry name" value="Volt_channel_dom_sf"/>
</dbReference>
<dbReference type="Proteomes" id="UP000663828">
    <property type="component" value="Unassembled WGS sequence"/>
</dbReference>
<organism evidence="20 22">
    <name type="scientific">Adineta ricciae</name>
    <name type="common">Rotifer</name>
    <dbReference type="NCBI Taxonomy" id="249248"/>
    <lineage>
        <taxon>Eukaryota</taxon>
        <taxon>Metazoa</taxon>
        <taxon>Spiralia</taxon>
        <taxon>Gnathifera</taxon>
        <taxon>Rotifera</taxon>
        <taxon>Eurotatoria</taxon>
        <taxon>Bdelloidea</taxon>
        <taxon>Adinetida</taxon>
        <taxon>Adinetidae</taxon>
        <taxon>Adineta</taxon>
    </lineage>
</organism>
<dbReference type="GO" id="GO:0034702">
    <property type="term" value="C:monoatomic ion channel complex"/>
    <property type="evidence" value="ECO:0007669"/>
    <property type="project" value="UniProtKB-KW"/>
</dbReference>
<protein>
    <recommendedName>
        <fullName evidence="16">BK channel</fullName>
    </recommendedName>
</protein>
<dbReference type="PANTHER" id="PTHR10027">
    <property type="entry name" value="CALCIUM-ACTIVATED POTASSIUM CHANNEL ALPHA CHAIN"/>
    <property type="match status" value="1"/>
</dbReference>
<evidence type="ECO:0000256" key="17">
    <source>
        <dbReference type="SAM" id="Phobius"/>
    </source>
</evidence>
<evidence type="ECO:0000256" key="10">
    <source>
        <dbReference type="ARBA" id="ARBA00022882"/>
    </source>
</evidence>
<dbReference type="Gene3D" id="1.20.120.350">
    <property type="entry name" value="Voltage-gated potassium channels. Chain C"/>
    <property type="match status" value="1"/>
</dbReference>
<evidence type="ECO:0000256" key="8">
    <source>
        <dbReference type="ARBA" id="ARBA00022837"/>
    </source>
</evidence>
<dbReference type="GO" id="GO:0005886">
    <property type="term" value="C:plasma membrane"/>
    <property type="evidence" value="ECO:0007669"/>
    <property type="project" value="UniProtKB-SubCell"/>
</dbReference>
<dbReference type="PANTHER" id="PTHR10027:SF33">
    <property type="entry name" value="CALCIUM-ACTIVATED POTASSIUM CHANNEL SUBUNIT ALPHA-1-RELATED"/>
    <property type="match status" value="1"/>
</dbReference>
<evidence type="ECO:0000313" key="19">
    <source>
        <dbReference type="EMBL" id="CAF1140015.1"/>
    </source>
</evidence>
<evidence type="ECO:0000256" key="15">
    <source>
        <dbReference type="ARBA" id="ARBA00023303"/>
    </source>
</evidence>
<evidence type="ECO:0000256" key="11">
    <source>
        <dbReference type="ARBA" id="ARBA00022958"/>
    </source>
</evidence>
<evidence type="ECO:0000256" key="1">
    <source>
        <dbReference type="ARBA" id="ARBA00004651"/>
    </source>
</evidence>
<dbReference type="PROSITE" id="PS51201">
    <property type="entry name" value="RCK_N"/>
    <property type="match status" value="1"/>
</dbReference>
<sequence length="1090" mass="124738">MGNCPTCSVETSNLNLDPLCNGQRVWPFFLFSSCVVLCSGWMTIFIFGLVKKVCDICRRKGLSSKTESQKRRVVDDDDMSIQESNWLNDMKDWGNSFISGQTKMGKTFVIIIFFCNIASLVLYCMDTKTNSYVESCTNFSQSLSMKIDLGLNSVFLIHFILRIAAAPDKRRCWFSLHSFVDIFTIPPSFMTVYLDRSWIGLRFLRVVPLKDIPNLLQYMHVIERPRTIRIVQLASKFTAILFATAGAVHLAENSGDFFCNFCNAQEINIFNALYYMIITMTTVGYGDISCKTYLGKTFVLLTLIGGLASAVFTTMIPEFANLFSSKHPYTGRYLRVKGKRHVIICGHITPYSLAPFLRDFLHQGRDEVDDLDVIIMDMKTPDLEMEALLKRYYTKLHYFIGSIMNVTDLQRIQVDKAAACLIIVNKECADPNSDDSANIMRVISLKNFNHRIRILLQLLRYINKLNVVSIPGWSVYNDEIICISELKLGLIGMSCVAPGFATMMTNIFRMSSYNIRTREQKTQRWPWRDLYYRGAGMKLYLEEMPPSFHGRSFAESVLICFQLRVMLLAVEMERTDENGNTRMVVGLIPCDNCVIRRGSRAFLVCLSNEEANRVKYYCSICYPKLDDLTDEQLQRMHKCVHMRENNKEQDAEISVVGESYSYRTNDHSVVEITDAELSQPLIEHIQKPCRNCCKKLPKEDVSSFDSTGMFYYTAPRSLDDATLSTDALRMYRTTDREESSPPKHPLCFRDHIIVCLHADRSSVGIGLRNFVLPLRASSFQRDELPTIIFVTNRSYIESEWDTLSTFPDIYILDGSPNNPYNLKLISIHDCRQCVIISTLDRGNLDTYLVDKSSILCALTIRQIQLKKVGLLSQHSLLGMNKLSQHRTGSKLLRQNWIHTLTTLTIDSNVQYVEQGHTDEVNLQFFLTTPFASGTAFADSVLDCMLSCAYYNVNSVNLLRNILAGGIHLQLEDILAEGKVFTPCESTHVLGKRKRARIALVAIRNLISDIEARAETITFSSLFCHSLRHHRVVVMGIYRLLDVLLQNDPTWKGDRSINEQKRIVIYFPPYNYEMDRSDMVYIMCHSHIEND</sequence>
<proteinExistence type="predicted"/>
<dbReference type="Proteomes" id="UP000663852">
    <property type="component" value="Unassembled WGS sequence"/>
</dbReference>
<keyword evidence="9" id="KW-0460">Magnesium</keyword>
<keyword evidence="5 17" id="KW-0812">Transmembrane</keyword>
<evidence type="ECO:0000256" key="16">
    <source>
        <dbReference type="ARBA" id="ARBA00029579"/>
    </source>
</evidence>
<keyword evidence="2" id="KW-0813">Transport</keyword>
<evidence type="ECO:0000256" key="9">
    <source>
        <dbReference type="ARBA" id="ARBA00022842"/>
    </source>
</evidence>
<keyword evidence="15" id="KW-0407">Ion channel</keyword>
<feature type="transmembrane region" description="Helical" evidence="17">
    <location>
        <begin position="267"/>
        <end position="286"/>
    </location>
</feature>
<dbReference type="Gene3D" id="3.40.50.720">
    <property type="entry name" value="NAD(P)-binding Rossmann-like Domain"/>
    <property type="match status" value="2"/>
</dbReference>
<dbReference type="InterPro" id="IPR048735">
    <property type="entry name" value="Slowpoke-like_C"/>
</dbReference>
<dbReference type="FunFam" id="1.10.287.70:FF:000015">
    <property type="entry name" value="Calcium-activated potassium channel subunit alpha-1 isoform X7"/>
    <property type="match status" value="1"/>
</dbReference>
<evidence type="ECO:0000313" key="21">
    <source>
        <dbReference type="Proteomes" id="UP000663828"/>
    </source>
</evidence>
<dbReference type="InterPro" id="IPR047871">
    <property type="entry name" value="K_chnl_Slo-like"/>
</dbReference>
<keyword evidence="12 17" id="KW-1133">Transmembrane helix</keyword>
<dbReference type="PRINTS" id="PR00169">
    <property type="entry name" value="KCHANNEL"/>
</dbReference>
<feature type="transmembrane region" description="Helical" evidence="17">
    <location>
        <begin position="233"/>
        <end position="251"/>
    </location>
</feature>
<dbReference type="Gene3D" id="1.10.287.70">
    <property type="match status" value="1"/>
</dbReference>
<keyword evidence="11" id="KW-0630">Potassium</keyword>
<dbReference type="GO" id="GO:0060072">
    <property type="term" value="F:large conductance calcium-activated potassium channel activity"/>
    <property type="evidence" value="ECO:0007669"/>
    <property type="project" value="TreeGrafter"/>
</dbReference>
<dbReference type="GO" id="GO:0046872">
    <property type="term" value="F:metal ion binding"/>
    <property type="evidence" value="ECO:0007669"/>
    <property type="project" value="UniProtKB-KW"/>
</dbReference>
<dbReference type="PRINTS" id="PR01449">
    <property type="entry name" value="BKCHANNELA"/>
</dbReference>
<dbReference type="OrthoDB" id="10035564at2759"/>
<accession>A0A815DRN8</accession>
<keyword evidence="13" id="KW-0406">Ion transport</keyword>
<dbReference type="EMBL" id="CAJNOJ010000217">
    <property type="protein sequence ID" value="CAF1301666.1"/>
    <property type="molecule type" value="Genomic_DNA"/>
</dbReference>
<keyword evidence="3" id="KW-1003">Cell membrane</keyword>
<dbReference type="Pfam" id="PF00520">
    <property type="entry name" value="Ion_trans"/>
    <property type="match status" value="1"/>
</dbReference>
<dbReference type="SUPFAM" id="SSF81324">
    <property type="entry name" value="Voltage-gated potassium channels"/>
    <property type="match status" value="1"/>
</dbReference>
<dbReference type="InterPro" id="IPR036291">
    <property type="entry name" value="NAD(P)-bd_dom_sf"/>
</dbReference>
<comment type="caution">
    <text evidence="20">The sequence shown here is derived from an EMBL/GenBank/DDBJ whole genome shotgun (WGS) entry which is preliminary data.</text>
</comment>
<dbReference type="InterPro" id="IPR005821">
    <property type="entry name" value="Ion_trans_dom"/>
</dbReference>
<dbReference type="Pfam" id="PF03493">
    <property type="entry name" value="BK_channel_a"/>
    <property type="match status" value="1"/>
</dbReference>
<evidence type="ECO:0000256" key="12">
    <source>
        <dbReference type="ARBA" id="ARBA00022989"/>
    </source>
</evidence>
<evidence type="ECO:0000256" key="4">
    <source>
        <dbReference type="ARBA" id="ARBA00022538"/>
    </source>
</evidence>
<evidence type="ECO:0000259" key="18">
    <source>
        <dbReference type="PROSITE" id="PS51201"/>
    </source>
</evidence>
<evidence type="ECO:0000313" key="20">
    <source>
        <dbReference type="EMBL" id="CAF1301666.1"/>
    </source>
</evidence>
<dbReference type="FunFam" id="3.40.50.720:FF:000005">
    <property type="entry name" value="calcium-activated potassium channel subunit alpha-1 isoform X6"/>
    <property type="match status" value="1"/>
</dbReference>
<keyword evidence="14 17" id="KW-0472">Membrane</keyword>
<dbReference type="AlphaFoldDB" id="A0A815DRN8"/>
<name>A0A815DRN8_ADIRI</name>
<evidence type="ECO:0000256" key="6">
    <source>
        <dbReference type="ARBA" id="ARBA00022723"/>
    </source>
</evidence>
<evidence type="ECO:0000313" key="22">
    <source>
        <dbReference type="Proteomes" id="UP000663852"/>
    </source>
</evidence>
<keyword evidence="21" id="KW-1185">Reference proteome</keyword>
<evidence type="ECO:0000256" key="3">
    <source>
        <dbReference type="ARBA" id="ARBA00022475"/>
    </source>
</evidence>
<dbReference type="Pfam" id="PF22614">
    <property type="entry name" value="Slo-like_RCK"/>
    <property type="match status" value="2"/>
</dbReference>
<feature type="domain" description="RCK N-terminal" evidence="18">
    <location>
        <begin position="339"/>
        <end position="481"/>
    </location>
</feature>
<feature type="transmembrane region" description="Helical" evidence="17">
    <location>
        <begin position="143"/>
        <end position="161"/>
    </location>
</feature>
<keyword evidence="6" id="KW-0479">Metal-binding</keyword>
<evidence type="ECO:0000256" key="14">
    <source>
        <dbReference type="ARBA" id="ARBA00023136"/>
    </source>
</evidence>
<feature type="transmembrane region" description="Helical" evidence="17">
    <location>
        <begin position="25"/>
        <end position="50"/>
    </location>
</feature>
<evidence type="ECO:0000256" key="13">
    <source>
        <dbReference type="ARBA" id="ARBA00023065"/>
    </source>
</evidence>
<keyword evidence="8" id="KW-0106">Calcium</keyword>
<reference evidence="20" key="1">
    <citation type="submission" date="2021-02" db="EMBL/GenBank/DDBJ databases">
        <authorList>
            <person name="Nowell W R."/>
        </authorList>
    </citation>
    <scope>NUCLEOTIDE SEQUENCE</scope>
</reference>
<feature type="transmembrane region" description="Helical" evidence="17">
    <location>
        <begin position="298"/>
        <end position="316"/>
    </location>
</feature>
<dbReference type="InterPro" id="IPR003148">
    <property type="entry name" value="RCK_N"/>
</dbReference>